<dbReference type="GO" id="GO:0016829">
    <property type="term" value="F:lyase activity"/>
    <property type="evidence" value="ECO:0007669"/>
    <property type="project" value="UniProtKB-KW"/>
</dbReference>
<organism evidence="3 4">
    <name type="scientific">Rhizorhabdus histidinilytica</name>
    <dbReference type="NCBI Taxonomy" id="439228"/>
    <lineage>
        <taxon>Bacteria</taxon>
        <taxon>Pseudomonadati</taxon>
        <taxon>Pseudomonadota</taxon>
        <taxon>Alphaproteobacteria</taxon>
        <taxon>Sphingomonadales</taxon>
        <taxon>Sphingomonadaceae</taxon>
        <taxon>Rhizorhabdus</taxon>
    </lineage>
</organism>
<dbReference type="PANTHER" id="PTHR11941:SF54">
    <property type="entry name" value="ENOYL-COA HYDRATASE, MITOCHONDRIAL"/>
    <property type="match status" value="1"/>
</dbReference>
<keyword evidence="4" id="KW-1185">Reference proteome</keyword>
<dbReference type="InterPro" id="IPR029045">
    <property type="entry name" value="ClpP/crotonase-like_dom_sf"/>
</dbReference>
<sequence length="259" mass="27455">MAAPIRYETTGSIATITLDRPDALNAITVAMIEALDAALAEAAEDAAIRVLIITGSGRAFCVGADIGQLDQWEKDPGLRDRFYTLAPRFFRGLEEFPKPVIAAVNGVAAAGGFEICCFADIVIAAEDARIGDAHANFVGFGPVSAVVAPTVLPRKIAAELLYTGDMMSPAQLHLWGFVNRVVPAGELMETSLAMAGRIAAKQPLAIQAAKNLARRAGLVDPGLLGSHAYESAKAIFATEDFREGLRAFAEKRAPDFKGR</sequence>
<dbReference type="OrthoDB" id="9802898at2"/>
<reference evidence="4" key="1">
    <citation type="submission" date="2017-02" db="EMBL/GenBank/DDBJ databases">
        <authorList>
            <person name="Varghese N."/>
            <person name="Submissions S."/>
        </authorList>
    </citation>
    <scope>NUCLEOTIDE SEQUENCE [LARGE SCALE GENOMIC DNA]</scope>
    <source>
        <strain evidence="4">UM2</strain>
    </source>
</reference>
<name>A0A1T5EVR1_9SPHN</name>
<evidence type="ECO:0000256" key="1">
    <source>
        <dbReference type="ARBA" id="ARBA00005254"/>
    </source>
</evidence>
<dbReference type="RefSeq" id="WP_079649343.1">
    <property type="nucleotide sequence ID" value="NZ_FUYM01000007.1"/>
</dbReference>
<dbReference type="SUPFAM" id="SSF52096">
    <property type="entry name" value="ClpP/crotonase"/>
    <property type="match status" value="1"/>
</dbReference>
<evidence type="ECO:0000256" key="2">
    <source>
        <dbReference type="ARBA" id="ARBA00023239"/>
    </source>
</evidence>
<evidence type="ECO:0000313" key="3">
    <source>
        <dbReference type="EMBL" id="SKB87938.1"/>
    </source>
</evidence>
<dbReference type="InterPro" id="IPR014748">
    <property type="entry name" value="Enoyl-CoA_hydra_C"/>
</dbReference>
<dbReference type="Proteomes" id="UP000189818">
    <property type="component" value="Unassembled WGS sequence"/>
</dbReference>
<dbReference type="Pfam" id="PF00378">
    <property type="entry name" value="ECH_1"/>
    <property type="match status" value="1"/>
</dbReference>
<protein>
    <submittedName>
        <fullName evidence="3">Short chain enoyl-CoA hydratase</fullName>
    </submittedName>
</protein>
<dbReference type="STRING" id="439228.SAMN06295920_107259"/>
<proteinExistence type="inferred from homology"/>
<dbReference type="GO" id="GO:0006635">
    <property type="term" value="P:fatty acid beta-oxidation"/>
    <property type="evidence" value="ECO:0007669"/>
    <property type="project" value="TreeGrafter"/>
</dbReference>
<keyword evidence="2" id="KW-0456">Lyase</keyword>
<accession>A0A1T5EVR1</accession>
<dbReference type="Gene3D" id="1.10.12.10">
    <property type="entry name" value="Lyase 2-enoyl-coa Hydratase, Chain A, domain 2"/>
    <property type="match status" value="1"/>
</dbReference>
<comment type="similarity">
    <text evidence="1">Belongs to the enoyl-CoA hydratase/isomerase family.</text>
</comment>
<dbReference type="AlphaFoldDB" id="A0A1T5EVR1"/>
<dbReference type="Gene3D" id="3.90.226.10">
    <property type="entry name" value="2-enoyl-CoA Hydratase, Chain A, domain 1"/>
    <property type="match status" value="1"/>
</dbReference>
<evidence type="ECO:0000313" key="4">
    <source>
        <dbReference type="Proteomes" id="UP000189818"/>
    </source>
</evidence>
<dbReference type="InterPro" id="IPR001753">
    <property type="entry name" value="Enoyl-CoA_hydra/iso"/>
</dbReference>
<dbReference type="EMBL" id="FUYM01000007">
    <property type="protein sequence ID" value="SKB87938.1"/>
    <property type="molecule type" value="Genomic_DNA"/>
</dbReference>
<dbReference type="PANTHER" id="PTHR11941">
    <property type="entry name" value="ENOYL-COA HYDRATASE-RELATED"/>
    <property type="match status" value="1"/>
</dbReference>
<gene>
    <name evidence="3" type="ORF">SAMN06295920_107259</name>
</gene>
<dbReference type="CDD" id="cd06558">
    <property type="entry name" value="crotonase-like"/>
    <property type="match status" value="1"/>
</dbReference>